<name>F1A2G1_DICPU</name>
<evidence type="ECO:0000313" key="2">
    <source>
        <dbReference type="Proteomes" id="UP000001064"/>
    </source>
</evidence>
<organism evidence="1 2">
    <name type="scientific">Dictyostelium purpureum</name>
    <name type="common">Slime mold</name>
    <dbReference type="NCBI Taxonomy" id="5786"/>
    <lineage>
        <taxon>Eukaryota</taxon>
        <taxon>Amoebozoa</taxon>
        <taxon>Evosea</taxon>
        <taxon>Eumycetozoa</taxon>
        <taxon>Dictyostelia</taxon>
        <taxon>Dictyosteliales</taxon>
        <taxon>Dictyosteliaceae</taxon>
        <taxon>Dictyostelium</taxon>
    </lineage>
</organism>
<keyword evidence="2" id="KW-1185">Reference proteome</keyword>
<dbReference type="RefSeq" id="XP_003293856.1">
    <property type="nucleotide sequence ID" value="XM_003293808.1"/>
</dbReference>
<dbReference type="AlphaFoldDB" id="F1A2G1"/>
<dbReference type="GeneID" id="10505172"/>
<dbReference type="EMBL" id="GL871410">
    <property type="protein sequence ID" value="EGC29623.1"/>
    <property type="molecule type" value="Genomic_DNA"/>
</dbReference>
<dbReference type="VEuPathDB" id="AmoebaDB:DICPUDRAFT_93118"/>
<proteinExistence type="predicted"/>
<dbReference type="KEGG" id="dpp:DICPUDRAFT_93118"/>
<dbReference type="InParanoid" id="F1A2G1"/>
<protein>
    <submittedName>
        <fullName evidence="1">Expressed protein</fullName>
    </submittedName>
</protein>
<feature type="non-terminal residue" evidence="1">
    <location>
        <position position="1"/>
    </location>
</feature>
<sequence length="229" mass="27476">MIFKYKDINKEINININTTLQDLQFEILIFTKINPLNQILIFDDTTFVLKNFSEFLTEPVSVLNINYGENKIIEIKKLYSQKKIINQHQYNEDRKYIENFFKVFTNKFLLKLISSHLHYECGGCDGSKCTHIHNDEEYKAHPNRKNQFSIFKKYKKYDEILDVNWIINNGYFSLLRYKFKKNELLYNWSTRNISKLIKDINNPNNNSQDNIENLSMIKKLSETYPPLFN</sequence>
<dbReference type="Proteomes" id="UP000001064">
    <property type="component" value="Unassembled WGS sequence"/>
</dbReference>
<reference evidence="2" key="1">
    <citation type="journal article" date="2011" name="Genome Biol.">
        <title>Comparative genomics of the social amoebae Dictyostelium discoideum and Dictyostelium purpureum.</title>
        <authorList>
            <consortium name="US DOE Joint Genome Institute (JGI-PGF)"/>
            <person name="Sucgang R."/>
            <person name="Kuo A."/>
            <person name="Tian X."/>
            <person name="Salerno W."/>
            <person name="Parikh A."/>
            <person name="Feasley C.L."/>
            <person name="Dalin E."/>
            <person name="Tu H."/>
            <person name="Huang E."/>
            <person name="Barry K."/>
            <person name="Lindquist E."/>
            <person name="Shapiro H."/>
            <person name="Bruce D."/>
            <person name="Schmutz J."/>
            <person name="Salamov A."/>
            <person name="Fey P."/>
            <person name="Gaudet P."/>
            <person name="Anjard C."/>
            <person name="Babu M.M."/>
            <person name="Basu S."/>
            <person name="Bushmanova Y."/>
            <person name="van der Wel H."/>
            <person name="Katoh-Kurasawa M."/>
            <person name="Dinh C."/>
            <person name="Coutinho P.M."/>
            <person name="Saito T."/>
            <person name="Elias M."/>
            <person name="Schaap P."/>
            <person name="Kay R.R."/>
            <person name="Henrissat B."/>
            <person name="Eichinger L."/>
            <person name="Rivero F."/>
            <person name="Putnam N.H."/>
            <person name="West C.M."/>
            <person name="Loomis W.F."/>
            <person name="Chisholm R.L."/>
            <person name="Shaulsky G."/>
            <person name="Strassmann J.E."/>
            <person name="Queller D.C."/>
            <person name="Kuspa A."/>
            <person name="Grigoriev I.V."/>
        </authorList>
    </citation>
    <scope>NUCLEOTIDE SEQUENCE [LARGE SCALE GENOMIC DNA]</scope>
    <source>
        <strain evidence="2">QSDP1</strain>
    </source>
</reference>
<evidence type="ECO:0000313" key="1">
    <source>
        <dbReference type="EMBL" id="EGC29623.1"/>
    </source>
</evidence>
<accession>F1A2G1</accession>
<gene>
    <name evidence="1" type="ORF">DICPUDRAFT_93118</name>
</gene>